<dbReference type="EMBL" id="HE575322">
    <property type="protein sequence ID" value="CCC92974.1"/>
    <property type="molecule type" value="Genomic_DNA"/>
</dbReference>
<name>G0UUB0_TRYCI</name>
<protein>
    <submittedName>
        <fullName evidence="4">Uncharacterized protein TCIL3000_9_3740</fullName>
    </submittedName>
</protein>
<dbReference type="VEuPathDB" id="TriTrypDB:TcIL3000_9_3740"/>
<feature type="transmembrane region" description="Helical" evidence="3">
    <location>
        <begin position="27"/>
        <end position="52"/>
    </location>
</feature>
<dbReference type="Pfam" id="PF02666">
    <property type="entry name" value="PS_Dcarbxylase"/>
    <property type="match status" value="1"/>
</dbReference>
<dbReference type="PANTHER" id="PTHR10067:SF6">
    <property type="entry name" value="PHOSPHATIDYLSERINE DECARBOXYLASE PROENZYME, MITOCHONDRIAL"/>
    <property type="match status" value="1"/>
</dbReference>
<dbReference type="GO" id="GO:0005739">
    <property type="term" value="C:mitochondrion"/>
    <property type="evidence" value="ECO:0007669"/>
    <property type="project" value="TreeGrafter"/>
</dbReference>
<gene>
    <name evidence="4" type="ORF">TCIL3000_9_3740</name>
</gene>
<evidence type="ECO:0000256" key="3">
    <source>
        <dbReference type="SAM" id="Phobius"/>
    </source>
</evidence>
<evidence type="ECO:0000313" key="4">
    <source>
        <dbReference type="EMBL" id="CCC92974.1"/>
    </source>
</evidence>
<organism evidence="4">
    <name type="scientific">Trypanosoma congolense (strain IL3000)</name>
    <dbReference type="NCBI Taxonomy" id="1068625"/>
    <lineage>
        <taxon>Eukaryota</taxon>
        <taxon>Discoba</taxon>
        <taxon>Euglenozoa</taxon>
        <taxon>Kinetoplastea</taxon>
        <taxon>Metakinetoplastina</taxon>
        <taxon>Trypanosomatida</taxon>
        <taxon>Trypanosomatidae</taxon>
        <taxon>Trypanosoma</taxon>
        <taxon>Nannomonas</taxon>
    </lineage>
</organism>
<keyword evidence="1" id="KW-0210">Decarboxylase</keyword>
<keyword evidence="3" id="KW-0812">Transmembrane</keyword>
<reference evidence="4" key="1">
    <citation type="journal article" date="2012" name="Proc. Natl. Acad. Sci. U.S.A.">
        <title>Antigenic diversity is generated by distinct evolutionary mechanisms in African trypanosome species.</title>
        <authorList>
            <person name="Jackson A.P."/>
            <person name="Berry A."/>
            <person name="Aslett M."/>
            <person name="Allison H.C."/>
            <person name="Burton P."/>
            <person name="Vavrova-Anderson J."/>
            <person name="Brown R."/>
            <person name="Browne H."/>
            <person name="Corton N."/>
            <person name="Hauser H."/>
            <person name="Gamble J."/>
            <person name="Gilderthorp R."/>
            <person name="Marcello L."/>
            <person name="McQuillan J."/>
            <person name="Otto T.D."/>
            <person name="Quail M.A."/>
            <person name="Sanders M.J."/>
            <person name="van Tonder A."/>
            <person name="Ginger M.L."/>
            <person name="Field M.C."/>
            <person name="Barry J.D."/>
            <person name="Hertz-Fowler C."/>
            <person name="Berriman M."/>
        </authorList>
    </citation>
    <scope>NUCLEOTIDE SEQUENCE</scope>
    <source>
        <strain evidence="4">IL3000</strain>
    </source>
</reference>
<dbReference type="InterPro" id="IPR003817">
    <property type="entry name" value="PS_Dcarbxylase"/>
</dbReference>
<evidence type="ECO:0000256" key="2">
    <source>
        <dbReference type="ARBA" id="ARBA00023239"/>
    </source>
</evidence>
<accession>G0UUB0</accession>
<keyword evidence="2" id="KW-0456">Lyase</keyword>
<keyword evidence="3" id="KW-1133">Transmembrane helix</keyword>
<evidence type="ECO:0000256" key="1">
    <source>
        <dbReference type="ARBA" id="ARBA00022793"/>
    </source>
</evidence>
<proteinExistence type="predicted"/>
<dbReference type="AlphaFoldDB" id="G0UUB0"/>
<dbReference type="GO" id="GO:0006646">
    <property type="term" value="P:phosphatidylethanolamine biosynthetic process"/>
    <property type="evidence" value="ECO:0007669"/>
    <property type="project" value="TreeGrafter"/>
</dbReference>
<keyword evidence="3" id="KW-0472">Membrane</keyword>
<dbReference type="PANTHER" id="PTHR10067">
    <property type="entry name" value="PHOSPHATIDYLSERINE DECARBOXYLASE"/>
    <property type="match status" value="1"/>
</dbReference>
<dbReference type="GO" id="GO:0004609">
    <property type="term" value="F:phosphatidylserine decarboxylase activity"/>
    <property type="evidence" value="ECO:0007669"/>
    <property type="project" value="InterPro"/>
</dbReference>
<sequence>MALVTRPLRFYKNDNTKPLANPMRRWFYHYLLGGLVVGAGACAAGGYQLAAWEAAWHPCRGDRMCSAGVLEILMILPFNYVSHAFGRACESTYIPEYFHGALIKAIAWWYGVSLLEERTEEFRTLQDFFVRKWKDGERKVSSTPVVSPSDGVVLSVQEDITDDILLQVKGTTYSVRRLFHAPLEPVVESKKRVAVALHLRTQDYHHVIAPSFFTCKETVYIPGALLPHTPAGYHWIPSVLPLNERVVLLGRWGNDGSDKRPRGVMAIALVGRTLTGRIALHFDQRIVTNFLKPPKLCCTQTVREGTSAWER</sequence>